<dbReference type="SUPFAM" id="SSF57863">
    <property type="entry name" value="ArfGap/RecO-like zinc finger"/>
    <property type="match status" value="1"/>
</dbReference>
<dbReference type="RefSeq" id="WP_343881978.1">
    <property type="nucleotide sequence ID" value="NZ_BAAAIJ010000059.1"/>
</dbReference>
<keyword evidence="6 8" id="KW-0234">DNA repair</keyword>
<evidence type="ECO:0000256" key="4">
    <source>
        <dbReference type="ARBA" id="ARBA00022763"/>
    </source>
</evidence>
<feature type="domain" description="DNA replication/recombination mediator RecO N-terminal" evidence="9">
    <location>
        <begin position="19"/>
        <end position="92"/>
    </location>
</feature>
<comment type="function">
    <text evidence="1 8">Involved in DNA repair and RecF pathway recombination.</text>
</comment>
<dbReference type="InterPro" id="IPR003717">
    <property type="entry name" value="RecO"/>
</dbReference>
<name>A0ABW4QC52_9MICC</name>
<dbReference type="PANTHER" id="PTHR33991:SF1">
    <property type="entry name" value="DNA REPAIR PROTEIN RECO"/>
    <property type="match status" value="1"/>
</dbReference>
<evidence type="ECO:0000256" key="8">
    <source>
        <dbReference type="HAMAP-Rule" id="MF_00201"/>
    </source>
</evidence>
<evidence type="ECO:0000256" key="3">
    <source>
        <dbReference type="ARBA" id="ARBA00021310"/>
    </source>
</evidence>
<dbReference type="PANTHER" id="PTHR33991">
    <property type="entry name" value="DNA REPAIR PROTEIN RECO"/>
    <property type="match status" value="1"/>
</dbReference>
<gene>
    <name evidence="8 10" type="primary">recO</name>
    <name evidence="10" type="ORF">ACFSFX_17245</name>
</gene>
<reference evidence="11" key="1">
    <citation type="journal article" date="2019" name="Int. J. Syst. Evol. Microbiol.">
        <title>The Global Catalogue of Microorganisms (GCM) 10K type strain sequencing project: providing services to taxonomists for standard genome sequencing and annotation.</title>
        <authorList>
            <consortium name="The Broad Institute Genomics Platform"/>
            <consortium name="The Broad Institute Genome Sequencing Center for Infectious Disease"/>
            <person name="Wu L."/>
            <person name="Ma J."/>
        </authorList>
    </citation>
    <scope>NUCLEOTIDE SEQUENCE [LARGE SCALE GENOMIC DNA]</scope>
    <source>
        <strain evidence="11">JCM 11496</strain>
    </source>
</reference>
<accession>A0ABW4QC52</accession>
<keyword evidence="11" id="KW-1185">Reference proteome</keyword>
<dbReference type="Gene3D" id="1.20.1440.120">
    <property type="entry name" value="Recombination protein O, C-terminal domain"/>
    <property type="match status" value="1"/>
</dbReference>
<organism evidence="10 11">
    <name type="scientific">Arthrobacter flavus</name>
    <dbReference type="NCBI Taxonomy" id="95172"/>
    <lineage>
        <taxon>Bacteria</taxon>
        <taxon>Bacillati</taxon>
        <taxon>Actinomycetota</taxon>
        <taxon>Actinomycetes</taxon>
        <taxon>Micrococcales</taxon>
        <taxon>Micrococcaceae</taxon>
        <taxon>Arthrobacter</taxon>
    </lineage>
</organism>
<evidence type="ECO:0000256" key="5">
    <source>
        <dbReference type="ARBA" id="ARBA00023172"/>
    </source>
</evidence>
<comment type="similarity">
    <text evidence="2 8">Belongs to the RecO family.</text>
</comment>
<evidence type="ECO:0000313" key="10">
    <source>
        <dbReference type="EMBL" id="MFD1848333.1"/>
    </source>
</evidence>
<dbReference type="Pfam" id="PF02565">
    <property type="entry name" value="RecO_C"/>
    <property type="match status" value="1"/>
</dbReference>
<evidence type="ECO:0000256" key="6">
    <source>
        <dbReference type="ARBA" id="ARBA00023204"/>
    </source>
</evidence>
<evidence type="ECO:0000259" key="9">
    <source>
        <dbReference type="Pfam" id="PF11967"/>
    </source>
</evidence>
<dbReference type="HAMAP" id="MF_00201">
    <property type="entry name" value="RecO"/>
    <property type="match status" value="1"/>
</dbReference>
<dbReference type="InterPro" id="IPR042242">
    <property type="entry name" value="RecO_C"/>
</dbReference>
<dbReference type="InterPro" id="IPR037278">
    <property type="entry name" value="ARFGAP/RecO"/>
</dbReference>
<sequence>MRSKGCENRSVSSSFASRTYRAEGVVLRTYKLGEADRIIVFLTRDHGQVRAVAKGVRRTSSKFGSRLEPYMTVDLQLVAGRNLDVVTQAQTKGAYGHGIAADYGRYTAAAAIAETAERLTDADGESSGAQYNLIVGALSALSRGLHAPELILDSYLLRALATAGWAPSFTDCARCGTPGPHTAFSAPLGGGVCPDCRPPGAASPAPESMELLAALLSGNWGTADASSPQSRREAAGLVASYLQWHLERVVKSLKLVERQ</sequence>
<dbReference type="Proteomes" id="UP001597307">
    <property type="component" value="Unassembled WGS sequence"/>
</dbReference>
<dbReference type="InterPro" id="IPR022572">
    <property type="entry name" value="DNA_rep/recomb_RecO_N"/>
</dbReference>
<comment type="caution">
    <text evidence="10">The sequence shown here is derived from an EMBL/GenBank/DDBJ whole genome shotgun (WGS) entry which is preliminary data.</text>
</comment>
<protein>
    <recommendedName>
        <fullName evidence="3 8">DNA repair protein RecO</fullName>
    </recommendedName>
    <alternativeName>
        <fullName evidence="7 8">Recombination protein O</fullName>
    </alternativeName>
</protein>
<dbReference type="Pfam" id="PF11967">
    <property type="entry name" value="RecO_N"/>
    <property type="match status" value="1"/>
</dbReference>
<dbReference type="EMBL" id="JBHUGA010000067">
    <property type="protein sequence ID" value="MFD1848333.1"/>
    <property type="molecule type" value="Genomic_DNA"/>
</dbReference>
<dbReference type="SUPFAM" id="SSF50249">
    <property type="entry name" value="Nucleic acid-binding proteins"/>
    <property type="match status" value="1"/>
</dbReference>
<evidence type="ECO:0000256" key="2">
    <source>
        <dbReference type="ARBA" id="ARBA00007452"/>
    </source>
</evidence>
<keyword evidence="4 8" id="KW-0227">DNA damage</keyword>
<evidence type="ECO:0000256" key="7">
    <source>
        <dbReference type="ARBA" id="ARBA00033409"/>
    </source>
</evidence>
<dbReference type="NCBIfam" id="TIGR00613">
    <property type="entry name" value="reco"/>
    <property type="match status" value="1"/>
</dbReference>
<evidence type="ECO:0000313" key="11">
    <source>
        <dbReference type="Proteomes" id="UP001597307"/>
    </source>
</evidence>
<proteinExistence type="inferred from homology"/>
<dbReference type="Gene3D" id="2.40.50.140">
    <property type="entry name" value="Nucleic acid-binding proteins"/>
    <property type="match status" value="1"/>
</dbReference>
<keyword evidence="5 8" id="KW-0233">DNA recombination</keyword>
<evidence type="ECO:0000256" key="1">
    <source>
        <dbReference type="ARBA" id="ARBA00003065"/>
    </source>
</evidence>
<dbReference type="InterPro" id="IPR012340">
    <property type="entry name" value="NA-bd_OB-fold"/>
</dbReference>